<dbReference type="InterPro" id="IPR011060">
    <property type="entry name" value="RibuloseP-bd_barrel"/>
</dbReference>
<keyword evidence="8 9" id="KW-0413">Isomerase</keyword>
<name>F3ZUJ9_9BACE</name>
<dbReference type="Pfam" id="PF00977">
    <property type="entry name" value="His_biosynth"/>
    <property type="match status" value="1"/>
</dbReference>
<evidence type="ECO:0000256" key="3">
    <source>
        <dbReference type="ARBA" id="ARBA00005133"/>
    </source>
</evidence>
<dbReference type="UniPathway" id="UPA00031">
    <property type="reaction ID" value="UER00009"/>
</dbReference>
<dbReference type="NCBIfam" id="TIGR00007">
    <property type="entry name" value="1-(5-phosphoribosyl)-5-[(5-phosphoribosylamino)methylideneamino]imidazole-4-carboxamide isomerase"/>
    <property type="match status" value="1"/>
</dbReference>
<dbReference type="Proteomes" id="UP000018439">
    <property type="component" value="Chromosome"/>
</dbReference>
<organism evidence="12 13">
    <name type="scientific">Bacteroides coprosuis DSM 18011</name>
    <dbReference type="NCBI Taxonomy" id="679937"/>
    <lineage>
        <taxon>Bacteria</taxon>
        <taxon>Pseudomonadati</taxon>
        <taxon>Bacteroidota</taxon>
        <taxon>Bacteroidia</taxon>
        <taxon>Bacteroidales</taxon>
        <taxon>Bacteroidaceae</taxon>
        <taxon>Bacteroides</taxon>
    </lineage>
</organism>
<dbReference type="GO" id="GO:0005737">
    <property type="term" value="C:cytoplasm"/>
    <property type="evidence" value="ECO:0007669"/>
    <property type="project" value="UniProtKB-SubCell"/>
</dbReference>
<gene>
    <name evidence="9" type="primary">hisA</name>
    <name evidence="12" type="ORF">Bcop_0957</name>
</gene>
<comment type="catalytic activity">
    <reaction evidence="1 9 11">
        <text>1-(5-phospho-beta-D-ribosyl)-5-[(5-phospho-beta-D-ribosylamino)methylideneamino]imidazole-4-carboxamide = 5-[(5-phospho-1-deoxy-D-ribulos-1-ylimino)methylamino]-1-(5-phospho-beta-D-ribosyl)imidazole-4-carboxamide</text>
        <dbReference type="Rhea" id="RHEA:15469"/>
        <dbReference type="ChEBI" id="CHEBI:58435"/>
        <dbReference type="ChEBI" id="CHEBI:58525"/>
        <dbReference type="EC" id="5.3.1.16"/>
    </reaction>
</comment>
<dbReference type="EMBL" id="CM001167">
    <property type="protein sequence ID" value="EGJ71164.1"/>
    <property type="molecule type" value="Genomic_DNA"/>
</dbReference>
<feature type="active site" description="Proton donor" evidence="9">
    <location>
        <position position="133"/>
    </location>
</feature>
<evidence type="ECO:0000256" key="5">
    <source>
        <dbReference type="ARBA" id="ARBA00022490"/>
    </source>
</evidence>
<dbReference type="InterPro" id="IPR006062">
    <property type="entry name" value="His_biosynth"/>
</dbReference>
<dbReference type="InterPro" id="IPR006063">
    <property type="entry name" value="HisA_bact_arch"/>
</dbReference>
<keyword evidence="7 9" id="KW-0368">Histidine biosynthesis</keyword>
<keyword evidence="13" id="KW-1185">Reference proteome</keyword>
<dbReference type="HOGENOM" id="CLU_048577_1_2_10"/>
<dbReference type="STRING" id="679937.Bcop_0957"/>
<dbReference type="InterPro" id="IPR023016">
    <property type="entry name" value="HisA/PriA"/>
</dbReference>
<comment type="similarity">
    <text evidence="4 9 10">Belongs to the HisA/HisF family.</text>
</comment>
<evidence type="ECO:0000256" key="10">
    <source>
        <dbReference type="RuleBase" id="RU003657"/>
    </source>
</evidence>
<feature type="active site" description="Proton acceptor" evidence="9">
    <location>
        <position position="11"/>
    </location>
</feature>
<dbReference type="InterPro" id="IPR013785">
    <property type="entry name" value="Aldolase_TIM"/>
</dbReference>
<comment type="subcellular location">
    <subcellularLocation>
        <location evidence="2 9 11">Cytoplasm</location>
    </subcellularLocation>
</comment>
<dbReference type="GO" id="GO:0000162">
    <property type="term" value="P:L-tryptophan biosynthetic process"/>
    <property type="evidence" value="ECO:0007669"/>
    <property type="project" value="TreeGrafter"/>
</dbReference>
<evidence type="ECO:0000256" key="9">
    <source>
        <dbReference type="HAMAP-Rule" id="MF_01014"/>
    </source>
</evidence>
<dbReference type="SUPFAM" id="SSF51366">
    <property type="entry name" value="Ribulose-phoshate binding barrel"/>
    <property type="match status" value="1"/>
</dbReference>
<dbReference type="OrthoDB" id="9807749at2"/>
<dbReference type="PANTHER" id="PTHR43090">
    <property type="entry name" value="1-(5-PHOSPHORIBOSYL)-5-[(5-PHOSPHORIBOSYLAMINO)METHYLIDENEAMINO] IMIDAZOLE-4-CARBOXAMIDE ISOMERASE"/>
    <property type="match status" value="1"/>
</dbReference>
<accession>F3ZUJ9</accession>
<evidence type="ECO:0000256" key="1">
    <source>
        <dbReference type="ARBA" id="ARBA00000901"/>
    </source>
</evidence>
<proteinExistence type="inferred from homology"/>
<dbReference type="InterPro" id="IPR044524">
    <property type="entry name" value="Isoase_HisA-like"/>
</dbReference>
<evidence type="ECO:0000256" key="6">
    <source>
        <dbReference type="ARBA" id="ARBA00022605"/>
    </source>
</evidence>
<dbReference type="Gene3D" id="3.20.20.70">
    <property type="entry name" value="Aldolase class I"/>
    <property type="match status" value="1"/>
</dbReference>
<protein>
    <recommendedName>
        <fullName evidence="9 11">1-(5-phosphoribosyl)-5-[(5-phosphoribosylamino)methylideneamino] imidazole-4-carboxamide isomerase</fullName>
        <ecNumber evidence="9 11">5.3.1.16</ecNumber>
    </recommendedName>
    <alternativeName>
        <fullName evidence="9">Phosphoribosylformimino-5-aminoimidazole carboxamide ribotide isomerase</fullName>
    </alternativeName>
</protein>
<comment type="pathway">
    <text evidence="3 9 11">Amino-acid biosynthesis; L-histidine biosynthesis; L-histidine from 5-phospho-alpha-D-ribose 1-diphosphate: step 4/9.</text>
</comment>
<dbReference type="GO" id="GO:0000105">
    <property type="term" value="P:L-histidine biosynthetic process"/>
    <property type="evidence" value="ECO:0007669"/>
    <property type="project" value="UniProtKB-UniRule"/>
</dbReference>
<dbReference type="AlphaFoldDB" id="F3ZUJ9"/>
<evidence type="ECO:0000256" key="7">
    <source>
        <dbReference type="ARBA" id="ARBA00023102"/>
    </source>
</evidence>
<dbReference type="GO" id="GO:0003949">
    <property type="term" value="F:1-(5-phosphoribosyl)-5-[(5-phosphoribosylamino)methylideneamino]imidazole-4-carboxamide isomerase activity"/>
    <property type="evidence" value="ECO:0007669"/>
    <property type="project" value="UniProtKB-UniRule"/>
</dbReference>
<dbReference type="FunFam" id="3.20.20.70:FF:000009">
    <property type="entry name" value="1-(5-phosphoribosyl)-5-[(5-phosphoribosylamino)methylideneamino] imidazole-4-carboxamide isomerase"/>
    <property type="match status" value="1"/>
</dbReference>
<keyword evidence="6 9" id="KW-0028">Amino-acid biosynthesis</keyword>
<evidence type="ECO:0000256" key="11">
    <source>
        <dbReference type="RuleBase" id="RU003658"/>
    </source>
</evidence>
<dbReference type="CDD" id="cd04732">
    <property type="entry name" value="HisA"/>
    <property type="match status" value="1"/>
</dbReference>
<keyword evidence="5 9" id="KW-0963">Cytoplasm</keyword>
<sequence length="242" mass="26921">MKKINIIPAIDIQNGQCVRLVQGDYSDCTIYHSKPVEVARAFEEAGLERLHLVDLDGAKSGSIQNLAVLKDICQNTSLKVDFSGGVKSEKDLVNALEGGASYVGIGSLAIQQPALVKEWLHKYGGDKIIVSADVWGDKIAIMGWTEQTNETIYQFIDYYIDDLQYVISTDISKDGMLNGPSLNLYRNLKEKYKQLHLIASGGVSRLEDLDELEKIGVSEVIVGKAIYEKRITLNQLKSWINR</sequence>
<dbReference type="EC" id="5.3.1.16" evidence="9 11"/>
<evidence type="ECO:0000256" key="2">
    <source>
        <dbReference type="ARBA" id="ARBA00004496"/>
    </source>
</evidence>
<dbReference type="eggNOG" id="COG0106">
    <property type="taxonomic scope" value="Bacteria"/>
</dbReference>
<evidence type="ECO:0000256" key="8">
    <source>
        <dbReference type="ARBA" id="ARBA00023235"/>
    </source>
</evidence>
<evidence type="ECO:0000313" key="13">
    <source>
        <dbReference type="Proteomes" id="UP000018439"/>
    </source>
</evidence>
<evidence type="ECO:0000313" key="12">
    <source>
        <dbReference type="EMBL" id="EGJ71164.1"/>
    </source>
</evidence>
<dbReference type="PANTHER" id="PTHR43090:SF2">
    <property type="entry name" value="1-(5-PHOSPHORIBOSYL)-5-[(5-PHOSPHORIBOSYLAMINO)METHYLIDENEAMINO] IMIDAZOLE-4-CARBOXAMIDE ISOMERASE"/>
    <property type="match status" value="1"/>
</dbReference>
<dbReference type="HAMAP" id="MF_01014">
    <property type="entry name" value="HisA"/>
    <property type="match status" value="1"/>
</dbReference>
<evidence type="ECO:0000256" key="4">
    <source>
        <dbReference type="ARBA" id="ARBA00009667"/>
    </source>
</evidence>
<reference evidence="12 13" key="1">
    <citation type="journal article" date="2011" name="Stand. Genomic Sci.">
        <title>Non-contiguous finished genome sequence of Bacteroides coprosuis type strain (PC139).</title>
        <authorList>
            <person name="Land M."/>
            <person name="Held B."/>
            <person name="Gronow S."/>
            <person name="Abt B."/>
            <person name="Lucas S."/>
            <person name="Del Rio T.G."/>
            <person name="Nolan M."/>
            <person name="Tice H."/>
            <person name="Cheng J.F."/>
            <person name="Pitluck S."/>
            <person name="Liolios K."/>
            <person name="Pagani I."/>
            <person name="Ivanova N."/>
            <person name="Mavromatis K."/>
            <person name="Mikhailova N."/>
            <person name="Pati A."/>
            <person name="Tapia R."/>
            <person name="Han C."/>
            <person name="Goodwin L."/>
            <person name="Chen A."/>
            <person name="Palaniappan K."/>
            <person name="Hauser L."/>
            <person name="Brambilla E.M."/>
            <person name="Rohde M."/>
            <person name="Goker M."/>
            <person name="Detter J.C."/>
            <person name="Woyke T."/>
            <person name="Bristow J."/>
            <person name="Eisen J.A."/>
            <person name="Markowitz V."/>
            <person name="Hugenholtz P."/>
            <person name="Kyrpides N.C."/>
            <person name="Klenk H.P."/>
            <person name="Lapidus A."/>
        </authorList>
    </citation>
    <scope>NUCLEOTIDE SEQUENCE</scope>
    <source>
        <strain evidence="12 13">DSM 18011</strain>
    </source>
</reference>